<keyword evidence="4" id="KW-1185">Reference proteome</keyword>
<dbReference type="AlphaFoldDB" id="E9HFC4"/>
<feature type="region of interest" description="Disordered" evidence="1">
    <location>
        <begin position="85"/>
        <end position="121"/>
    </location>
</feature>
<organism evidence="3 4">
    <name type="scientific">Daphnia pulex</name>
    <name type="common">Water flea</name>
    <dbReference type="NCBI Taxonomy" id="6669"/>
    <lineage>
        <taxon>Eukaryota</taxon>
        <taxon>Metazoa</taxon>
        <taxon>Ecdysozoa</taxon>
        <taxon>Arthropoda</taxon>
        <taxon>Crustacea</taxon>
        <taxon>Branchiopoda</taxon>
        <taxon>Diplostraca</taxon>
        <taxon>Cladocera</taxon>
        <taxon>Anomopoda</taxon>
        <taxon>Daphniidae</taxon>
        <taxon>Daphnia</taxon>
    </lineage>
</organism>
<evidence type="ECO:0000313" key="4">
    <source>
        <dbReference type="Proteomes" id="UP000000305"/>
    </source>
</evidence>
<proteinExistence type="predicted"/>
<feature type="compositionally biased region" description="Basic and acidic residues" evidence="1">
    <location>
        <begin position="109"/>
        <end position="119"/>
    </location>
</feature>
<evidence type="ECO:0000256" key="1">
    <source>
        <dbReference type="SAM" id="MobiDB-lite"/>
    </source>
</evidence>
<name>E9HFC4_DAPPU</name>
<evidence type="ECO:0000313" key="3">
    <source>
        <dbReference type="EMBL" id="EFX69507.1"/>
    </source>
</evidence>
<dbReference type="KEGG" id="dpx:DAPPUDRAFT_333875"/>
<dbReference type="Proteomes" id="UP000000305">
    <property type="component" value="Unassembled WGS sequence"/>
</dbReference>
<protein>
    <submittedName>
        <fullName evidence="3">Uncharacterized protein</fullName>
    </submittedName>
</protein>
<dbReference type="KEGG" id="dpx:DAPPUDRAFT_328994"/>
<dbReference type="HOGENOM" id="CLU_1847118_0_0_1"/>
<dbReference type="EMBL" id="GL732794">
    <property type="protein sequence ID" value="EFX64756.1"/>
    <property type="molecule type" value="Genomic_DNA"/>
</dbReference>
<dbReference type="EMBL" id="GL732635">
    <property type="protein sequence ID" value="EFX69507.1"/>
    <property type="molecule type" value="Genomic_DNA"/>
</dbReference>
<sequence>MTAIEYAPIVQEYKEPKIDSELIVAETVEIDKDENEAILSENLAYCVGRVDSVIICSGQTAETAESLVTLSMNYRDCCDGGIPPIQQKEKARRRSSSNIKTQQSDDCEEFKQQISEKSKTHWSVRCKINDHNRRYPSSS</sequence>
<reference evidence="3 4" key="1">
    <citation type="journal article" date="2011" name="Science">
        <title>The ecoresponsive genome of Daphnia pulex.</title>
        <authorList>
            <person name="Colbourne J.K."/>
            <person name="Pfrender M.E."/>
            <person name="Gilbert D."/>
            <person name="Thomas W.K."/>
            <person name="Tucker A."/>
            <person name="Oakley T.H."/>
            <person name="Tokishita S."/>
            <person name="Aerts A."/>
            <person name="Arnold G.J."/>
            <person name="Basu M.K."/>
            <person name="Bauer D.J."/>
            <person name="Caceres C.E."/>
            <person name="Carmel L."/>
            <person name="Casola C."/>
            <person name="Choi J.H."/>
            <person name="Detter J.C."/>
            <person name="Dong Q."/>
            <person name="Dusheyko S."/>
            <person name="Eads B.D."/>
            <person name="Frohlich T."/>
            <person name="Geiler-Samerotte K.A."/>
            <person name="Gerlach D."/>
            <person name="Hatcher P."/>
            <person name="Jogdeo S."/>
            <person name="Krijgsveld J."/>
            <person name="Kriventseva E.V."/>
            <person name="Kultz D."/>
            <person name="Laforsch C."/>
            <person name="Lindquist E."/>
            <person name="Lopez J."/>
            <person name="Manak J.R."/>
            <person name="Muller J."/>
            <person name="Pangilinan J."/>
            <person name="Patwardhan R.P."/>
            <person name="Pitluck S."/>
            <person name="Pritham E.J."/>
            <person name="Rechtsteiner A."/>
            <person name="Rho M."/>
            <person name="Rogozin I.B."/>
            <person name="Sakarya O."/>
            <person name="Salamov A."/>
            <person name="Schaack S."/>
            <person name="Shapiro H."/>
            <person name="Shiga Y."/>
            <person name="Skalitzky C."/>
            <person name="Smith Z."/>
            <person name="Souvorov A."/>
            <person name="Sung W."/>
            <person name="Tang Z."/>
            <person name="Tsuchiya D."/>
            <person name="Tu H."/>
            <person name="Vos H."/>
            <person name="Wang M."/>
            <person name="Wolf Y.I."/>
            <person name="Yamagata H."/>
            <person name="Yamada T."/>
            <person name="Ye Y."/>
            <person name="Shaw J.R."/>
            <person name="Andrews J."/>
            <person name="Crease T.J."/>
            <person name="Tang H."/>
            <person name="Lucas S.M."/>
            <person name="Robertson H.M."/>
            <person name="Bork P."/>
            <person name="Koonin E.V."/>
            <person name="Zdobnov E.M."/>
            <person name="Grigoriev I.V."/>
            <person name="Lynch M."/>
            <person name="Boore J.L."/>
        </authorList>
    </citation>
    <scope>NUCLEOTIDE SEQUENCE [LARGE SCALE GENOMIC DNA]</scope>
</reference>
<gene>
    <name evidence="3" type="ORF">DAPPUDRAFT_328994</name>
    <name evidence="2" type="ORF">DAPPUDRAFT_333875</name>
</gene>
<accession>E9HFC4</accession>
<evidence type="ECO:0000313" key="2">
    <source>
        <dbReference type="EMBL" id="EFX64756.1"/>
    </source>
</evidence>